<accession>A0A8B5Y9P3</accession>
<reference evidence="1 2" key="1">
    <citation type="submission" date="2019-06" db="EMBL/GenBank/DDBJ databases">
        <title>Genome sequence analysis of &gt;100 Bacillus licheniformis strains suggests intrinsic resistance to this species.</title>
        <authorList>
            <person name="Wels M."/>
            <person name="Siezen R.J."/>
            <person name="Johansen E."/>
            <person name="Stuer-Lauridsen B."/>
            <person name="Bjerre K."/>
            <person name="Nielsen B.K.K."/>
        </authorList>
    </citation>
    <scope>NUCLEOTIDE SEQUENCE [LARGE SCALE GENOMIC DNA]</scope>
    <source>
        <strain evidence="1 2">BAC-16736</strain>
    </source>
</reference>
<proteinExistence type="predicted"/>
<name>A0A8B5Y9P3_BACLI</name>
<dbReference type="Proteomes" id="UP000435910">
    <property type="component" value="Unassembled WGS sequence"/>
</dbReference>
<dbReference type="EMBL" id="NILC01000026">
    <property type="protein sequence ID" value="TWL25388.1"/>
    <property type="molecule type" value="Genomic_DNA"/>
</dbReference>
<organism evidence="1 2">
    <name type="scientific">Bacillus licheniformis</name>
    <dbReference type="NCBI Taxonomy" id="1402"/>
    <lineage>
        <taxon>Bacteria</taxon>
        <taxon>Bacillati</taxon>
        <taxon>Bacillota</taxon>
        <taxon>Bacilli</taxon>
        <taxon>Bacillales</taxon>
        <taxon>Bacillaceae</taxon>
        <taxon>Bacillus</taxon>
    </lineage>
</organism>
<gene>
    <name evidence="1" type="ORF">CHCC16736_4271</name>
</gene>
<comment type="caution">
    <text evidence="1">The sequence shown here is derived from an EMBL/GenBank/DDBJ whole genome shotgun (WGS) entry which is preliminary data.</text>
</comment>
<sequence length="41" mass="4417">MSLNVSAKAIIPSERKASPAFAARLVHAADNLLRRPSKLSE</sequence>
<evidence type="ECO:0000313" key="1">
    <source>
        <dbReference type="EMBL" id="TWL25388.1"/>
    </source>
</evidence>
<protein>
    <submittedName>
        <fullName evidence="1">Uncharacterized protein</fullName>
    </submittedName>
</protein>
<evidence type="ECO:0000313" key="2">
    <source>
        <dbReference type="Proteomes" id="UP000435910"/>
    </source>
</evidence>
<dbReference type="AlphaFoldDB" id="A0A8B5Y9P3"/>